<dbReference type="InterPro" id="IPR029063">
    <property type="entry name" value="SAM-dependent_MTases_sf"/>
</dbReference>
<dbReference type="AlphaFoldDB" id="A0AAE1HN81"/>
<reference evidence="2" key="2">
    <citation type="journal article" date="2023" name="BMC Genomics">
        <title>Pest status, molecular evolution, and epigenetic factors derived from the genome assembly of Frankliniella fusca, a thysanopteran phytovirus vector.</title>
        <authorList>
            <person name="Catto M.A."/>
            <person name="Labadie P.E."/>
            <person name="Jacobson A.L."/>
            <person name="Kennedy G.G."/>
            <person name="Srinivasan R."/>
            <person name="Hunt B.G."/>
        </authorList>
    </citation>
    <scope>NUCLEOTIDE SEQUENCE</scope>
    <source>
        <strain evidence="2">PL_HMW_Pooled</strain>
    </source>
</reference>
<comment type="caution">
    <text evidence="2">The sequence shown here is derived from an EMBL/GenBank/DDBJ whole genome shotgun (WGS) entry which is preliminary data.</text>
</comment>
<proteinExistence type="predicted"/>
<organism evidence="2 3">
    <name type="scientific">Frankliniella fusca</name>
    <dbReference type="NCBI Taxonomy" id="407009"/>
    <lineage>
        <taxon>Eukaryota</taxon>
        <taxon>Metazoa</taxon>
        <taxon>Ecdysozoa</taxon>
        <taxon>Arthropoda</taxon>
        <taxon>Hexapoda</taxon>
        <taxon>Insecta</taxon>
        <taxon>Pterygota</taxon>
        <taxon>Neoptera</taxon>
        <taxon>Paraneoptera</taxon>
        <taxon>Thysanoptera</taxon>
        <taxon>Terebrantia</taxon>
        <taxon>Thripoidea</taxon>
        <taxon>Thripidae</taxon>
        <taxon>Frankliniella</taxon>
    </lineage>
</organism>
<dbReference type="EMBL" id="JAHWGI010001169">
    <property type="protein sequence ID" value="KAK3924248.1"/>
    <property type="molecule type" value="Genomic_DNA"/>
</dbReference>
<evidence type="ECO:0000313" key="3">
    <source>
        <dbReference type="Proteomes" id="UP001219518"/>
    </source>
</evidence>
<feature type="region of interest" description="Disordered" evidence="1">
    <location>
        <begin position="124"/>
        <end position="145"/>
    </location>
</feature>
<accession>A0AAE1HN81</accession>
<evidence type="ECO:0000313" key="2">
    <source>
        <dbReference type="EMBL" id="KAK3924248.1"/>
    </source>
</evidence>
<gene>
    <name evidence="2" type="ORF">KUF71_002519</name>
</gene>
<keyword evidence="3" id="KW-1185">Reference proteome</keyword>
<dbReference type="Gene3D" id="3.40.50.150">
    <property type="entry name" value="Vaccinia Virus protein VP39"/>
    <property type="match status" value="1"/>
</dbReference>
<dbReference type="Proteomes" id="UP001219518">
    <property type="component" value="Unassembled WGS sequence"/>
</dbReference>
<reference evidence="2" key="1">
    <citation type="submission" date="2021-07" db="EMBL/GenBank/DDBJ databases">
        <authorList>
            <person name="Catto M.A."/>
            <person name="Jacobson A."/>
            <person name="Kennedy G."/>
            <person name="Labadie P."/>
            <person name="Hunt B.G."/>
            <person name="Srinivasan R."/>
        </authorList>
    </citation>
    <scope>NUCLEOTIDE SEQUENCE</scope>
    <source>
        <strain evidence="2">PL_HMW_Pooled</strain>
        <tissue evidence="2">Head</tissue>
    </source>
</reference>
<sequence length="145" mass="16188">MNSFIVEGGSPRADLSLVNWRRRGFHGIGSSAPLFFEYVRVLEYLQSVSAVNGRPLHFLFENTAAMERHNREQISRQLLYSTLLTLGNIPNMNQVATAAIHEAPTLQEYLKPYHKATVSTLPTLTTSSASQRKGQQGMPPLCKSK</sequence>
<protein>
    <submittedName>
        <fullName evidence="2">DNA (Cytosine-5)-methyltransferase 3C</fullName>
    </submittedName>
</protein>
<evidence type="ECO:0000256" key="1">
    <source>
        <dbReference type="SAM" id="MobiDB-lite"/>
    </source>
</evidence>
<name>A0AAE1HN81_9NEOP</name>